<gene>
    <name evidence="3" type="ORF">ESP62_007830</name>
</gene>
<dbReference type="InterPro" id="IPR050625">
    <property type="entry name" value="ParA/MinD_ATPase"/>
</dbReference>
<dbReference type="SUPFAM" id="SSF52540">
    <property type="entry name" value="P-loop containing nucleoside triphosphate hydrolases"/>
    <property type="match status" value="1"/>
</dbReference>
<keyword evidence="4" id="KW-1185">Reference proteome</keyword>
<accession>A0A641APV1</accession>
<evidence type="ECO:0000313" key="4">
    <source>
        <dbReference type="Proteomes" id="UP001515100"/>
    </source>
</evidence>
<dbReference type="GO" id="GO:0051782">
    <property type="term" value="P:negative regulation of cell division"/>
    <property type="evidence" value="ECO:0007669"/>
    <property type="project" value="TreeGrafter"/>
</dbReference>
<keyword evidence="2" id="KW-0067">ATP-binding</keyword>
<dbReference type="InterPro" id="IPR027417">
    <property type="entry name" value="P-loop_NTPase"/>
</dbReference>
<keyword evidence="1" id="KW-0547">Nucleotide-binding</keyword>
<dbReference type="PANTHER" id="PTHR43384">
    <property type="entry name" value="SEPTUM SITE-DETERMINING PROTEIN MIND HOMOLOG, CHLOROPLASTIC-RELATED"/>
    <property type="match status" value="1"/>
</dbReference>
<organism evidence="3 4">
    <name type="scientific">Aeromicrobium fastidiosum</name>
    <dbReference type="NCBI Taxonomy" id="52699"/>
    <lineage>
        <taxon>Bacteria</taxon>
        <taxon>Bacillati</taxon>
        <taxon>Actinomycetota</taxon>
        <taxon>Actinomycetes</taxon>
        <taxon>Propionibacteriales</taxon>
        <taxon>Nocardioidaceae</taxon>
        <taxon>Aeromicrobium</taxon>
    </lineage>
</organism>
<dbReference type="GO" id="GO:0005524">
    <property type="term" value="F:ATP binding"/>
    <property type="evidence" value="ECO:0007669"/>
    <property type="project" value="UniProtKB-KW"/>
</dbReference>
<dbReference type="Proteomes" id="UP001515100">
    <property type="component" value="Unassembled WGS sequence"/>
</dbReference>
<evidence type="ECO:0000256" key="2">
    <source>
        <dbReference type="ARBA" id="ARBA00022840"/>
    </source>
</evidence>
<evidence type="ECO:0000313" key="3">
    <source>
        <dbReference type="EMBL" id="KAA1378275.1"/>
    </source>
</evidence>
<dbReference type="PANTHER" id="PTHR43384:SF6">
    <property type="entry name" value="SEPTUM SITE-DETERMINING PROTEIN MIND HOMOLOG, CHLOROPLASTIC"/>
    <property type="match status" value="1"/>
</dbReference>
<protein>
    <submittedName>
        <fullName evidence="3">Chromosome partitioning protein</fullName>
    </submittedName>
</protein>
<proteinExistence type="predicted"/>
<dbReference type="GO" id="GO:0016887">
    <property type="term" value="F:ATP hydrolysis activity"/>
    <property type="evidence" value="ECO:0007669"/>
    <property type="project" value="TreeGrafter"/>
</dbReference>
<comment type="caution">
    <text evidence="3">The sequence shown here is derived from an EMBL/GenBank/DDBJ whole genome shotgun (WGS) entry which is preliminary data.</text>
</comment>
<dbReference type="GO" id="GO:0009898">
    <property type="term" value="C:cytoplasmic side of plasma membrane"/>
    <property type="evidence" value="ECO:0007669"/>
    <property type="project" value="TreeGrafter"/>
</dbReference>
<reference evidence="3" key="1">
    <citation type="submission" date="2019-09" db="EMBL/GenBank/DDBJ databases">
        <authorList>
            <person name="Li J."/>
        </authorList>
    </citation>
    <scope>NUCLEOTIDE SEQUENCE [LARGE SCALE GENOMIC DNA]</scope>
    <source>
        <strain evidence="3">NRBC 14897</strain>
    </source>
</reference>
<dbReference type="Gene3D" id="3.40.50.300">
    <property type="entry name" value="P-loop containing nucleotide triphosphate hydrolases"/>
    <property type="match status" value="1"/>
</dbReference>
<dbReference type="EMBL" id="SDPP02000002">
    <property type="protein sequence ID" value="KAA1378275.1"/>
    <property type="molecule type" value="Genomic_DNA"/>
</dbReference>
<dbReference type="OrthoDB" id="3217709at2"/>
<dbReference type="AlphaFoldDB" id="A0A641APV1"/>
<dbReference type="RefSeq" id="WP_129182992.1">
    <property type="nucleotide sequence ID" value="NZ_JAGIOG010000001.1"/>
</dbReference>
<sequence>MDVVIAAGGAAWEEAAIREVEASTVLRLARRCVDVADLLAVAQAGRAGAAIVSTGLPGLDLDAVTQLEGAGVRVAAVDPDPSLSEAWGIRRVLRLGELEGIADESWVEPRPEPSRRAPVVAVWGPAGAPGRSTVALALASAAAARSVDTVLVDADTHGGSLGQLLGVLDDVSGLVAACRGVNNGRPHEVATHLLDVDPSLRLLTGLPRADMWPQVRTIAMQGVLDQLRGAAQLIVVDIGAELEQPSAPGPSRHQTALQVVDAADVVVVVGRPDPVGLSRLVRGLHDLATIVPGVEPVVVVNQMRSTLGWKEREVRATVARLTGIEPVVHLPSDQSSLDLAAMSGRAPREAAPSSPFVARLEVLTSHVLAAVVSPDSLAGSRR</sequence>
<name>A0A641APV1_9ACTN</name>
<dbReference type="GO" id="GO:0005829">
    <property type="term" value="C:cytosol"/>
    <property type="evidence" value="ECO:0007669"/>
    <property type="project" value="TreeGrafter"/>
</dbReference>
<evidence type="ECO:0000256" key="1">
    <source>
        <dbReference type="ARBA" id="ARBA00022741"/>
    </source>
</evidence>